<name>A0A7J8GMY5_MOLMO</name>
<gene>
    <name evidence="1" type="ORF">HJG59_014936</name>
</gene>
<dbReference type="EMBL" id="JACASF010000009">
    <property type="protein sequence ID" value="KAF6460902.1"/>
    <property type="molecule type" value="Genomic_DNA"/>
</dbReference>
<dbReference type="Proteomes" id="UP000550707">
    <property type="component" value="Unassembled WGS sequence"/>
</dbReference>
<protein>
    <submittedName>
        <fullName evidence="1">Pleckstrin and Sec7 domain containing 3</fullName>
    </submittedName>
</protein>
<accession>A0A7J8GMY5</accession>
<evidence type="ECO:0000313" key="1">
    <source>
        <dbReference type="EMBL" id="KAF6460902.1"/>
    </source>
</evidence>
<reference evidence="1 2" key="1">
    <citation type="journal article" date="2020" name="Nature">
        <title>Six reference-quality genomes reveal evolution of bat adaptations.</title>
        <authorList>
            <person name="Jebb D."/>
            <person name="Huang Z."/>
            <person name="Pippel M."/>
            <person name="Hughes G.M."/>
            <person name="Lavrichenko K."/>
            <person name="Devanna P."/>
            <person name="Winkler S."/>
            <person name="Jermiin L.S."/>
            <person name="Skirmuntt E.C."/>
            <person name="Katzourakis A."/>
            <person name="Burkitt-Gray L."/>
            <person name="Ray D.A."/>
            <person name="Sullivan K.A.M."/>
            <person name="Roscito J.G."/>
            <person name="Kirilenko B.M."/>
            <person name="Davalos L.M."/>
            <person name="Corthals A.P."/>
            <person name="Power M.L."/>
            <person name="Jones G."/>
            <person name="Ransome R.D."/>
            <person name="Dechmann D.K.N."/>
            <person name="Locatelli A.G."/>
            <person name="Puechmaille S.J."/>
            <person name="Fedrigo O."/>
            <person name="Jarvis E.D."/>
            <person name="Hiller M."/>
            <person name="Vernes S.C."/>
            <person name="Myers E.W."/>
            <person name="Teeling E.C."/>
        </authorList>
    </citation>
    <scope>NUCLEOTIDE SEQUENCE [LARGE SCALE GENOMIC DNA]</scope>
    <source>
        <strain evidence="1">MMolMol1</strain>
        <tissue evidence="1">Muscle</tissue>
    </source>
</reference>
<comment type="caution">
    <text evidence="1">The sequence shown here is derived from an EMBL/GenBank/DDBJ whole genome shotgun (WGS) entry which is preliminary data.</text>
</comment>
<organism evidence="1 2">
    <name type="scientific">Molossus molossus</name>
    <name type="common">Pallas' mastiff bat</name>
    <name type="synonym">Vespertilio molossus</name>
    <dbReference type="NCBI Taxonomy" id="27622"/>
    <lineage>
        <taxon>Eukaryota</taxon>
        <taxon>Metazoa</taxon>
        <taxon>Chordata</taxon>
        <taxon>Craniata</taxon>
        <taxon>Vertebrata</taxon>
        <taxon>Euteleostomi</taxon>
        <taxon>Mammalia</taxon>
        <taxon>Eutheria</taxon>
        <taxon>Laurasiatheria</taxon>
        <taxon>Chiroptera</taxon>
        <taxon>Yangochiroptera</taxon>
        <taxon>Molossidae</taxon>
        <taxon>Molossus</taxon>
    </lineage>
</organism>
<sequence length="86" mass="10363">MRSLNGQQMMKRKKSLHQRVLMKRLMEHIQRPSVVLGVLPTHSWTFLMTQTLLCTKVDSWLGRFTQIWMERRLQEESEDGKPFMPY</sequence>
<keyword evidence="2" id="KW-1185">Reference proteome</keyword>
<proteinExistence type="predicted"/>
<evidence type="ECO:0000313" key="2">
    <source>
        <dbReference type="Proteomes" id="UP000550707"/>
    </source>
</evidence>
<dbReference type="AlphaFoldDB" id="A0A7J8GMY5"/>